<dbReference type="AlphaFoldDB" id="A0A8H3H6U6"/>
<reference evidence="1" key="1">
    <citation type="submission" date="2021-01" db="EMBL/GenBank/DDBJ databases">
        <authorList>
            <person name="Kaushik A."/>
        </authorList>
    </citation>
    <scope>NUCLEOTIDE SEQUENCE</scope>
    <source>
        <strain evidence="1">AG4-RS23</strain>
    </source>
</reference>
<dbReference type="EMBL" id="CAJMWY010003359">
    <property type="protein sequence ID" value="CAE6501614.1"/>
    <property type="molecule type" value="Genomic_DNA"/>
</dbReference>
<evidence type="ECO:0008006" key="3">
    <source>
        <dbReference type="Google" id="ProtNLM"/>
    </source>
</evidence>
<comment type="caution">
    <text evidence="1">The sequence shown here is derived from an EMBL/GenBank/DDBJ whole genome shotgun (WGS) entry which is preliminary data.</text>
</comment>
<sequence length="360" mass="40962">MGSVTLPLEIIYSIAQILTNHSKSILSLCVVNKEIYYGLCALLYRSVWLSSTDSVISFCDIVTSPETRRSTYVIALQIGPDWCVDGENFRLSREVAPQLRRALYNLHNLKHLSLATSPGTLNILLSDLSVSFKLDTFIHSGRLSMPMLRFLEAQPSMTSLGWYGTMTEIELHSLTISLKENLTLLPKLEAIEGPLYIIRVLIPLRPISRVTTSIRKSGRGRPYVATFIDMIRHTMVPVTRLCIVNDDPMGPMAVKLLKALPGTSAFSDLKDLQMVNLFNPNKNYNHLKIEDTFLDNVPFYFLRFNALEKFEFSYALGTRHTPLLEDIRTWLRVHEMDQLSHWRALSPSMRTVIFCGHVID</sequence>
<gene>
    <name evidence="1" type="ORF">RDB_LOCUS123231</name>
</gene>
<name>A0A8H3H6U6_9AGAM</name>
<dbReference type="Proteomes" id="UP000663861">
    <property type="component" value="Unassembled WGS sequence"/>
</dbReference>
<accession>A0A8H3H6U6</accession>
<organism evidence="1 2">
    <name type="scientific">Rhizoctonia solani</name>
    <dbReference type="NCBI Taxonomy" id="456999"/>
    <lineage>
        <taxon>Eukaryota</taxon>
        <taxon>Fungi</taxon>
        <taxon>Dikarya</taxon>
        <taxon>Basidiomycota</taxon>
        <taxon>Agaricomycotina</taxon>
        <taxon>Agaricomycetes</taxon>
        <taxon>Cantharellales</taxon>
        <taxon>Ceratobasidiaceae</taxon>
        <taxon>Rhizoctonia</taxon>
    </lineage>
</organism>
<evidence type="ECO:0000313" key="1">
    <source>
        <dbReference type="EMBL" id="CAE6501614.1"/>
    </source>
</evidence>
<evidence type="ECO:0000313" key="2">
    <source>
        <dbReference type="Proteomes" id="UP000663861"/>
    </source>
</evidence>
<proteinExistence type="predicted"/>
<protein>
    <recommendedName>
        <fullName evidence="3">F-box domain-containing protein</fullName>
    </recommendedName>
</protein>